<feature type="compositionally biased region" description="Pro residues" evidence="1">
    <location>
        <begin position="163"/>
        <end position="179"/>
    </location>
</feature>
<dbReference type="RefSeq" id="XP_013904023.1">
    <property type="nucleotide sequence ID" value="XM_014048569.1"/>
</dbReference>
<feature type="compositionally biased region" description="Polar residues" evidence="1">
    <location>
        <begin position="200"/>
        <end position="212"/>
    </location>
</feature>
<proteinExistence type="predicted"/>
<feature type="compositionally biased region" description="Pro residues" evidence="1">
    <location>
        <begin position="220"/>
        <end position="229"/>
    </location>
</feature>
<dbReference type="KEGG" id="mng:MNEG_2953"/>
<feature type="region of interest" description="Disordered" evidence="1">
    <location>
        <begin position="69"/>
        <end position="104"/>
    </location>
</feature>
<dbReference type="GeneID" id="25735831"/>
<gene>
    <name evidence="3" type="ORF">MNEG_2953</name>
</gene>
<evidence type="ECO:0000256" key="2">
    <source>
        <dbReference type="SAM" id="SignalP"/>
    </source>
</evidence>
<feature type="region of interest" description="Disordered" evidence="1">
    <location>
        <begin position="276"/>
        <end position="297"/>
    </location>
</feature>
<accession>A0A0D2LE90</accession>
<name>A0A0D2LE90_9CHLO</name>
<protein>
    <submittedName>
        <fullName evidence="3">Uncharacterized protein</fullName>
    </submittedName>
</protein>
<dbReference type="Proteomes" id="UP000054498">
    <property type="component" value="Unassembled WGS sequence"/>
</dbReference>
<dbReference type="AlphaFoldDB" id="A0A0D2LE90"/>
<evidence type="ECO:0000256" key="1">
    <source>
        <dbReference type="SAM" id="MobiDB-lite"/>
    </source>
</evidence>
<keyword evidence="2" id="KW-0732">Signal</keyword>
<feature type="region of interest" description="Disordered" evidence="1">
    <location>
        <begin position="154"/>
        <end position="238"/>
    </location>
</feature>
<keyword evidence="4" id="KW-1185">Reference proteome</keyword>
<organism evidence="3 4">
    <name type="scientific">Monoraphidium neglectum</name>
    <dbReference type="NCBI Taxonomy" id="145388"/>
    <lineage>
        <taxon>Eukaryota</taxon>
        <taxon>Viridiplantae</taxon>
        <taxon>Chlorophyta</taxon>
        <taxon>core chlorophytes</taxon>
        <taxon>Chlorophyceae</taxon>
        <taxon>CS clade</taxon>
        <taxon>Sphaeropleales</taxon>
        <taxon>Selenastraceae</taxon>
        <taxon>Monoraphidium</taxon>
    </lineage>
</organism>
<evidence type="ECO:0000313" key="4">
    <source>
        <dbReference type="Proteomes" id="UP000054498"/>
    </source>
</evidence>
<dbReference type="EMBL" id="KK100572">
    <property type="protein sequence ID" value="KIZ05004.1"/>
    <property type="molecule type" value="Genomic_DNA"/>
</dbReference>
<feature type="chain" id="PRO_5002246938" evidence="2">
    <location>
        <begin position="34"/>
        <end position="349"/>
    </location>
</feature>
<sequence>MRHGNSSSSWTCSGRAWTLMLLGVTLLRAVAQAENGAAPGQREPRGLGADHNFTELLVISSRLLAPSAAPPTPEPILVVQPPAPEGPPRRSQSRPPPACCAPAGADDFSFEASAALAAAQRGGSRLNPMEAAFVGIGPSPVPANFKPMIVESPEEISQGSNPALPPPPMPQAPPPPPASQPRTGGPTRRRLLQAAPGAASDTSGQQPRSSNGDGAGSPKKPSPLPPSPKPALSAEDLARIRILGPPIAATPQPNITAAEPAGLNATTEPFVANTSLEAPLLRPPVPTGNPVKPGDLPQDVAMATAVEAGGTGSEGMGPVPVPSPVQAAASGLIVASPEVRRDSSRVEKG</sequence>
<evidence type="ECO:0000313" key="3">
    <source>
        <dbReference type="EMBL" id="KIZ05004.1"/>
    </source>
</evidence>
<reference evidence="3 4" key="1">
    <citation type="journal article" date="2013" name="BMC Genomics">
        <title>Reconstruction of the lipid metabolism for the microalga Monoraphidium neglectum from its genome sequence reveals characteristics suitable for biofuel production.</title>
        <authorList>
            <person name="Bogen C."/>
            <person name="Al-Dilaimi A."/>
            <person name="Albersmeier A."/>
            <person name="Wichmann J."/>
            <person name="Grundmann M."/>
            <person name="Rupp O."/>
            <person name="Lauersen K.J."/>
            <person name="Blifernez-Klassen O."/>
            <person name="Kalinowski J."/>
            <person name="Goesmann A."/>
            <person name="Mussgnug J.H."/>
            <person name="Kruse O."/>
        </authorList>
    </citation>
    <scope>NUCLEOTIDE SEQUENCE [LARGE SCALE GENOMIC DNA]</scope>
    <source>
        <strain evidence="3 4">SAG 48.87</strain>
    </source>
</reference>
<feature type="signal peptide" evidence="2">
    <location>
        <begin position="1"/>
        <end position="33"/>
    </location>
</feature>